<dbReference type="Proteomes" id="UP000318053">
    <property type="component" value="Unassembled WGS sequence"/>
</dbReference>
<organism evidence="1 2">
    <name type="scientific">Allorhodopirellula solitaria</name>
    <dbReference type="NCBI Taxonomy" id="2527987"/>
    <lineage>
        <taxon>Bacteria</taxon>
        <taxon>Pseudomonadati</taxon>
        <taxon>Planctomycetota</taxon>
        <taxon>Planctomycetia</taxon>
        <taxon>Pirellulales</taxon>
        <taxon>Pirellulaceae</taxon>
        <taxon>Allorhodopirellula</taxon>
    </lineage>
</organism>
<dbReference type="EMBL" id="SJPK01000003">
    <property type="protein sequence ID" value="TWT73100.1"/>
    <property type="molecule type" value="Genomic_DNA"/>
</dbReference>
<evidence type="ECO:0000313" key="1">
    <source>
        <dbReference type="EMBL" id="TWT73100.1"/>
    </source>
</evidence>
<accession>A0A5C5YCJ4</accession>
<sequence length="242" mass="25648">MIRPDPIPEVENMKTALFSPATLLSRTTQMLSTSCCWILAGGAILTPLAVQGAPPAAVSGDEATAAEQSTEPTATIQIFGDAGTLVVPADFKKAKKANNIIDHEFSASAGEGEDVKTARLTMMPASGGVDANIDRWIGQFSGTSKKVKPTQETESGKWNVYVVEISGDFAERMGGGPFAGGRFVKRSDYAMIGAILVEPDQDSPGQPEFAHHRQYFVKMIGPAPVIAAHGKAFKKMVHSVGK</sequence>
<name>A0A5C5YCJ4_9BACT</name>
<comment type="caution">
    <text evidence="1">The sequence shown here is derived from an EMBL/GenBank/DDBJ whole genome shotgun (WGS) entry which is preliminary data.</text>
</comment>
<gene>
    <name evidence="1" type="ORF">CA85_15670</name>
</gene>
<reference evidence="1 2" key="1">
    <citation type="submission" date="2019-02" db="EMBL/GenBank/DDBJ databases">
        <title>Deep-cultivation of Planctomycetes and their phenomic and genomic characterization uncovers novel biology.</title>
        <authorList>
            <person name="Wiegand S."/>
            <person name="Jogler M."/>
            <person name="Boedeker C."/>
            <person name="Pinto D."/>
            <person name="Vollmers J."/>
            <person name="Rivas-Marin E."/>
            <person name="Kohn T."/>
            <person name="Peeters S.H."/>
            <person name="Heuer A."/>
            <person name="Rast P."/>
            <person name="Oberbeckmann S."/>
            <person name="Bunk B."/>
            <person name="Jeske O."/>
            <person name="Meyerdierks A."/>
            <person name="Storesund J.E."/>
            <person name="Kallscheuer N."/>
            <person name="Luecker S."/>
            <person name="Lage O.M."/>
            <person name="Pohl T."/>
            <person name="Merkel B.J."/>
            <person name="Hornburger P."/>
            <person name="Mueller R.-W."/>
            <person name="Bruemmer F."/>
            <person name="Labrenz M."/>
            <person name="Spormann A.M."/>
            <person name="Op Den Camp H."/>
            <person name="Overmann J."/>
            <person name="Amann R."/>
            <person name="Jetten M.S.M."/>
            <person name="Mascher T."/>
            <person name="Medema M.H."/>
            <person name="Devos D.P."/>
            <person name="Kaster A.-K."/>
            <person name="Ovreas L."/>
            <person name="Rohde M."/>
            <person name="Galperin M.Y."/>
            <person name="Jogler C."/>
        </authorList>
    </citation>
    <scope>NUCLEOTIDE SEQUENCE [LARGE SCALE GENOMIC DNA]</scope>
    <source>
        <strain evidence="1 2">CA85</strain>
    </source>
</reference>
<evidence type="ECO:0000313" key="2">
    <source>
        <dbReference type="Proteomes" id="UP000318053"/>
    </source>
</evidence>
<dbReference type="AlphaFoldDB" id="A0A5C5YCJ4"/>
<keyword evidence="2" id="KW-1185">Reference proteome</keyword>
<protein>
    <submittedName>
        <fullName evidence="1">Uncharacterized protein</fullName>
    </submittedName>
</protein>
<proteinExistence type="predicted"/>